<dbReference type="Gramene" id="GBG75902">
    <property type="protein sequence ID" value="GBG75902"/>
    <property type="gene ID" value="CBR_g21144"/>
</dbReference>
<evidence type="ECO:0000256" key="5">
    <source>
        <dbReference type="ARBA" id="ARBA00023136"/>
    </source>
</evidence>
<evidence type="ECO:0000256" key="6">
    <source>
        <dbReference type="ARBA" id="ARBA00023180"/>
    </source>
</evidence>
<evidence type="ECO:0000256" key="1">
    <source>
        <dbReference type="ARBA" id="ARBA00004236"/>
    </source>
</evidence>
<evidence type="ECO:0000313" key="9">
    <source>
        <dbReference type="EMBL" id="GBG75902.1"/>
    </source>
</evidence>
<evidence type="ECO:0000259" key="8">
    <source>
        <dbReference type="Pfam" id="PF25079"/>
    </source>
</evidence>
<keyword evidence="6" id="KW-0325">Glycoprotein</keyword>
<dbReference type="GO" id="GO:0010215">
    <property type="term" value="P:cellulose microfibril organization"/>
    <property type="evidence" value="ECO:0007669"/>
    <property type="project" value="InterPro"/>
</dbReference>
<reference evidence="9 10" key="1">
    <citation type="journal article" date="2018" name="Cell">
        <title>The Chara Genome: Secondary Complexity and Implications for Plant Terrestrialization.</title>
        <authorList>
            <person name="Nishiyama T."/>
            <person name="Sakayama H."/>
            <person name="Vries J.D."/>
            <person name="Buschmann H."/>
            <person name="Saint-Marcoux D."/>
            <person name="Ullrich K.K."/>
            <person name="Haas F.B."/>
            <person name="Vanderstraeten L."/>
            <person name="Becker D."/>
            <person name="Lang D."/>
            <person name="Vosolsobe S."/>
            <person name="Rombauts S."/>
            <person name="Wilhelmsson P.K.I."/>
            <person name="Janitza P."/>
            <person name="Kern R."/>
            <person name="Heyl A."/>
            <person name="Rumpler F."/>
            <person name="Villalobos L.I.A.C."/>
            <person name="Clay J.M."/>
            <person name="Skokan R."/>
            <person name="Toyoda A."/>
            <person name="Suzuki Y."/>
            <person name="Kagoshima H."/>
            <person name="Schijlen E."/>
            <person name="Tajeshwar N."/>
            <person name="Catarino B."/>
            <person name="Hetherington A.J."/>
            <person name="Saltykova A."/>
            <person name="Bonnot C."/>
            <person name="Breuninger H."/>
            <person name="Symeonidi A."/>
            <person name="Radhakrishnan G.V."/>
            <person name="Van Nieuwerburgh F."/>
            <person name="Deforce D."/>
            <person name="Chang C."/>
            <person name="Karol K.G."/>
            <person name="Hedrich R."/>
            <person name="Ulvskov P."/>
            <person name="Glockner G."/>
            <person name="Delwiche C.F."/>
            <person name="Petrasek J."/>
            <person name="Van de Peer Y."/>
            <person name="Friml J."/>
            <person name="Beilby M."/>
            <person name="Dolan L."/>
            <person name="Kohara Y."/>
            <person name="Sugano S."/>
            <person name="Fujiyama A."/>
            <person name="Delaux P.-M."/>
            <person name="Quint M."/>
            <person name="TheiBen G."/>
            <person name="Hagemann M."/>
            <person name="Harholt J."/>
            <person name="Dunand C."/>
            <person name="Zachgo S."/>
            <person name="Langdale J."/>
            <person name="Maumus F."/>
            <person name="Straeten D.V.D."/>
            <person name="Gould S.B."/>
            <person name="Rensing S.A."/>
        </authorList>
    </citation>
    <scope>NUCLEOTIDE SEQUENCE [LARGE SCALE GENOMIC DNA]</scope>
    <source>
        <strain evidence="9 10">S276</strain>
    </source>
</reference>
<proteinExistence type="inferred from homology"/>
<gene>
    <name evidence="9" type="ORF">CBR_g21144</name>
</gene>
<evidence type="ECO:0000256" key="2">
    <source>
        <dbReference type="ARBA" id="ARBA00005507"/>
    </source>
</evidence>
<dbReference type="EMBL" id="BFEA01000234">
    <property type="protein sequence ID" value="GBG75902.1"/>
    <property type="molecule type" value="Genomic_DNA"/>
</dbReference>
<keyword evidence="4" id="KW-0732">Signal</keyword>
<accession>A0A388L0Y9</accession>
<dbReference type="InterPro" id="IPR056900">
    <property type="entry name" value="COB_C"/>
</dbReference>
<comment type="caution">
    <text evidence="9">The sequence shown here is derived from an EMBL/GenBank/DDBJ whole genome shotgun (WGS) entry which is preliminary data.</text>
</comment>
<dbReference type="GO" id="GO:0005886">
    <property type="term" value="C:plasma membrane"/>
    <property type="evidence" value="ECO:0007669"/>
    <property type="project" value="UniProtKB-SubCell"/>
</dbReference>
<evidence type="ECO:0000313" key="10">
    <source>
        <dbReference type="Proteomes" id="UP000265515"/>
    </source>
</evidence>
<dbReference type="AlphaFoldDB" id="A0A388L0Y9"/>
<dbReference type="OMA" id="MQNCHIL"/>
<evidence type="ECO:0000256" key="7">
    <source>
        <dbReference type="SAM" id="MobiDB-lite"/>
    </source>
</evidence>
<organism evidence="9 10">
    <name type="scientific">Chara braunii</name>
    <name type="common">Braun's stonewort</name>
    <dbReference type="NCBI Taxonomy" id="69332"/>
    <lineage>
        <taxon>Eukaryota</taxon>
        <taxon>Viridiplantae</taxon>
        <taxon>Streptophyta</taxon>
        <taxon>Charophyceae</taxon>
        <taxon>Charales</taxon>
        <taxon>Characeae</taxon>
        <taxon>Chara</taxon>
    </lineage>
</organism>
<feature type="region of interest" description="Disordered" evidence="7">
    <location>
        <begin position="428"/>
        <end position="448"/>
    </location>
</feature>
<keyword evidence="3" id="KW-1003">Cell membrane</keyword>
<name>A0A388L0Y9_CHABU</name>
<dbReference type="PANTHER" id="PTHR31052:SF3">
    <property type="entry name" value="COBRA-LIKE PROTEIN 7"/>
    <property type="match status" value="1"/>
</dbReference>
<dbReference type="Pfam" id="PF25079">
    <property type="entry name" value="COB_C"/>
    <property type="match status" value="1"/>
</dbReference>
<dbReference type="InterPro" id="IPR006918">
    <property type="entry name" value="COBRA_pln"/>
</dbReference>
<dbReference type="OrthoDB" id="2014623at2759"/>
<feature type="domain" description="COBRA C-terminal" evidence="8">
    <location>
        <begin position="195"/>
        <end position="344"/>
    </location>
</feature>
<evidence type="ECO:0000256" key="4">
    <source>
        <dbReference type="ARBA" id="ARBA00022729"/>
    </source>
</evidence>
<protein>
    <recommendedName>
        <fullName evidence="8">COBRA C-terminal domain-containing protein</fullName>
    </recommendedName>
</protein>
<dbReference type="PANTHER" id="PTHR31052">
    <property type="entry name" value="COBRA-LIKE PROTEIN 7"/>
    <property type="match status" value="1"/>
</dbReference>
<sequence length="448" mass="48965">MWDVIQPSSLAYYTVQLRIKNAEPYRNILPKDYSCPYDEEKPNSGWCLKWDWNHNEYISSAEGCTTTSKGNCEAMVNVTAMANVTQAQSCDRAPTVMDVAPRYGALAPAALDPRASVVKARLVIGKQQSDWNTTGGFYIPTNFSIGLPNHKCSTPVMLGDPSKLPSSEGSRKMISALKSWSVSCGPIPDVVEPKTCCVSLSGIYNRTLAPCMACACSQLSPCNGANPPCETTLPAIPQPALDAVLSSTKNNYTLPDVPRQLLPRQCKSGCGQQVHFHLSRIEGDTWTLDARVDNVLPIDLVNWMVVVKFHRNVSRALMVVHSVNSTVADDDGTIAFFGFKHYNEVLRTGGGITWQMVFNVSTLLAYYRHVDPSLLDPTQKETPEEELATPVFGCLASNLELDPTGRRLGKNKAPDCFGDPTGDGKRCGKPLWKGFPDPTDDGKGLPKC</sequence>
<comment type="similarity">
    <text evidence="2">Belongs to the COBRA family.</text>
</comment>
<comment type="subcellular location">
    <subcellularLocation>
        <location evidence="1">Cell membrane</location>
    </subcellularLocation>
</comment>
<evidence type="ECO:0000256" key="3">
    <source>
        <dbReference type="ARBA" id="ARBA00022475"/>
    </source>
</evidence>
<dbReference type="Proteomes" id="UP000265515">
    <property type="component" value="Unassembled WGS sequence"/>
</dbReference>
<dbReference type="Pfam" id="PF04833">
    <property type="entry name" value="COBRA"/>
    <property type="match status" value="1"/>
</dbReference>
<keyword evidence="10" id="KW-1185">Reference proteome</keyword>
<keyword evidence="5" id="KW-0472">Membrane</keyword>